<dbReference type="SMART" id="SM00184">
    <property type="entry name" value="RING"/>
    <property type="match status" value="1"/>
</dbReference>
<dbReference type="PANTHER" id="PTHR22937">
    <property type="entry name" value="E3 UBIQUITIN-PROTEIN LIGASE RNF165"/>
    <property type="match status" value="1"/>
</dbReference>
<protein>
    <recommendedName>
        <fullName evidence="2">RING-type E3 ubiquitin transferase</fullName>
        <ecNumber evidence="2">2.3.2.27</ecNumber>
    </recommendedName>
</protein>
<dbReference type="EC" id="2.3.2.27" evidence="2"/>
<name>A0A087HI67_ARAAL</name>
<keyword evidence="12" id="KW-1185">Reference proteome</keyword>
<sequence>MPVSTEPSTTIGQQIKLQKPRNLRPDEPLIPKPNRICKSAMSSFFLLPNETTRKKPTGFPQTGSSSSFLGLSCTASASQQVSVPAVIRSSADWDATNFKKTKKVKKKKKGSYNGGSGSGSVKILTEVDRTGCVGCGPGVGFSTDAVVGGSIDSVEPDLSRRNIPVRRKIDGGDNNKNSSSNSNQREGSSSVIPRRSQNQESNPYFEADSTFSTSRAELTQFADRYHRHLRQSYTDGITEMMMMQNGFVMGGALSAAHDHFRDLRLNVDNMTYEQLLELGDKIGYVNTGLTEKQIKSSLRKVKPFLKSTPLADRKCCICQEEYSEKDNVGKLRCDHRFHIDCVKQWLMIKNSCPVCKTMPYV</sequence>
<dbReference type="Proteomes" id="UP000029120">
    <property type="component" value="Chromosome 2"/>
</dbReference>
<dbReference type="GO" id="GO:0061630">
    <property type="term" value="F:ubiquitin protein ligase activity"/>
    <property type="evidence" value="ECO:0007669"/>
    <property type="project" value="UniProtKB-EC"/>
</dbReference>
<evidence type="ECO:0000256" key="6">
    <source>
        <dbReference type="ARBA" id="ARBA00022786"/>
    </source>
</evidence>
<feature type="compositionally biased region" description="Low complexity" evidence="9">
    <location>
        <begin position="174"/>
        <end position="190"/>
    </location>
</feature>
<evidence type="ECO:0000256" key="4">
    <source>
        <dbReference type="ARBA" id="ARBA00022723"/>
    </source>
</evidence>
<evidence type="ECO:0000313" key="12">
    <source>
        <dbReference type="Proteomes" id="UP000029120"/>
    </source>
</evidence>
<dbReference type="AlphaFoldDB" id="A0A087HI67"/>
<accession>A0A087HI67</accession>
<reference evidence="12" key="1">
    <citation type="journal article" date="2015" name="Nat. Plants">
        <title>Genome expansion of Arabis alpina linked with retrotransposition and reduced symmetric DNA methylation.</title>
        <authorList>
            <person name="Willing E.M."/>
            <person name="Rawat V."/>
            <person name="Mandakova T."/>
            <person name="Maumus F."/>
            <person name="James G.V."/>
            <person name="Nordstroem K.J."/>
            <person name="Becker C."/>
            <person name="Warthmann N."/>
            <person name="Chica C."/>
            <person name="Szarzynska B."/>
            <person name="Zytnicki M."/>
            <person name="Albani M.C."/>
            <person name="Kiefer C."/>
            <person name="Bergonzi S."/>
            <person name="Castaings L."/>
            <person name="Mateos J.L."/>
            <person name="Berns M.C."/>
            <person name="Bujdoso N."/>
            <person name="Piofczyk T."/>
            <person name="de Lorenzo L."/>
            <person name="Barrero-Sicilia C."/>
            <person name="Mateos I."/>
            <person name="Piednoel M."/>
            <person name="Hagmann J."/>
            <person name="Chen-Min-Tao R."/>
            <person name="Iglesias-Fernandez R."/>
            <person name="Schuster S.C."/>
            <person name="Alonso-Blanco C."/>
            <person name="Roudier F."/>
            <person name="Carbonero P."/>
            <person name="Paz-Ares J."/>
            <person name="Davis S.J."/>
            <person name="Pecinka A."/>
            <person name="Quesneville H."/>
            <person name="Colot V."/>
            <person name="Lysak M.A."/>
            <person name="Weigel D."/>
            <person name="Coupland G."/>
            <person name="Schneeberger K."/>
        </authorList>
    </citation>
    <scope>NUCLEOTIDE SEQUENCE [LARGE SCALE GENOMIC DNA]</scope>
    <source>
        <strain evidence="12">cv. Pajares</strain>
    </source>
</reference>
<keyword evidence="3" id="KW-0808">Transferase</keyword>
<evidence type="ECO:0000259" key="10">
    <source>
        <dbReference type="PROSITE" id="PS50089"/>
    </source>
</evidence>
<evidence type="ECO:0000313" key="11">
    <source>
        <dbReference type="EMBL" id="KFK41819.1"/>
    </source>
</evidence>
<feature type="region of interest" description="Disordered" evidence="9">
    <location>
        <begin position="1"/>
        <end position="32"/>
    </location>
</feature>
<dbReference type="InterPro" id="IPR001841">
    <property type="entry name" value="Znf_RING"/>
</dbReference>
<feature type="compositionally biased region" description="Basic residues" evidence="9">
    <location>
        <begin position="100"/>
        <end position="110"/>
    </location>
</feature>
<gene>
    <name evidence="11" type="ordered locus">AALP_Aa2g175100</name>
</gene>
<evidence type="ECO:0000256" key="1">
    <source>
        <dbReference type="ARBA" id="ARBA00000900"/>
    </source>
</evidence>
<dbReference type="InterPro" id="IPR045191">
    <property type="entry name" value="MBR1/2-like"/>
</dbReference>
<dbReference type="EMBL" id="CM002870">
    <property type="protein sequence ID" value="KFK41819.1"/>
    <property type="molecule type" value="Genomic_DNA"/>
</dbReference>
<evidence type="ECO:0000256" key="5">
    <source>
        <dbReference type="ARBA" id="ARBA00022771"/>
    </source>
</evidence>
<dbReference type="OrthoDB" id="8062037at2759"/>
<evidence type="ECO:0000256" key="3">
    <source>
        <dbReference type="ARBA" id="ARBA00022679"/>
    </source>
</evidence>
<keyword evidence="6" id="KW-0833">Ubl conjugation pathway</keyword>
<proteinExistence type="predicted"/>
<feature type="domain" description="RING-type" evidence="10">
    <location>
        <begin position="315"/>
        <end position="356"/>
    </location>
</feature>
<dbReference type="PANTHER" id="PTHR22937:SF141">
    <property type="entry name" value="RING-TYPE E3 UBIQUITIN TRANSFERASE"/>
    <property type="match status" value="1"/>
</dbReference>
<keyword evidence="5 8" id="KW-0863">Zinc-finger</keyword>
<organism evidence="11 12">
    <name type="scientific">Arabis alpina</name>
    <name type="common">Alpine rock-cress</name>
    <dbReference type="NCBI Taxonomy" id="50452"/>
    <lineage>
        <taxon>Eukaryota</taxon>
        <taxon>Viridiplantae</taxon>
        <taxon>Streptophyta</taxon>
        <taxon>Embryophyta</taxon>
        <taxon>Tracheophyta</taxon>
        <taxon>Spermatophyta</taxon>
        <taxon>Magnoliopsida</taxon>
        <taxon>eudicotyledons</taxon>
        <taxon>Gunneridae</taxon>
        <taxon>Pentapetalae</taxon>
        <taxon>rosids</taxon>
        <taxon>malvids</taxon>
        <taxon>Brassicales</taxon>
        <taxon>Brassicaceae</taxon>
        <taxon>Arabideae</taxon>
        <taxon>Arabis</taxon>
    </lineage>
</organism>
<feature type="region of interest" description="Disordered" evidence="9">
    <location>
        <begin position="150"/>
        <end position="209"/>
    </location>
</feature>
<feature type="compositionally biased region" description="Polar residues" evidence="9">
    <location>
        <begin position="1"/>
        <end position="16"/>
    </location>
</feature>
<comment type="catalytic activity">
    <reaction evidence="1">
        <text>S-ubiquitinyl-[E2 ubiquitin-conjugating enzyme]-L-cysteine + [acceptor protein]-L-lysine = [E2 ubiquitin-conjugating enzyme]-L-cysteine + N(6)-ubiquitinyl-[acceptor protein]-L-lysine.</text>
        <dbReference type="EC" id="2.3.2.27"/>
    </reaction>
</comment>
<evidence type="ECO:0000256" key="9">
    <source>
        <dbReference type="SAM" id="MobiDB-lite"/>
    </source>
</evidence>
<evidence type="ECO:0000256" key="2">
    <source>
        <dbReference type="ARBA" id="ARBA00012483"/>
    </source>
</evidence>
<keyword evidence="7" id="KW-0862">Zinc</keyword>
<dbReference type="Gramene" id="KFK41819">
    <property type="protein sequence ID" value="KFK41819"/>
    <property type="gene ID" value="AALP_AA2G175100"/>
</dbReference>
<feature type="region of interest" description="Disordered" evidence="9">
    <location>
        <begin position="100"/>
        <end position="119"/>
    </location>
</feature>
<evidence type="ECO:0000256" key="7">
    <source>
        <dbReference type="ARBA" id="ARBA00022833"/>
    </source>
</evidence>
<dbReference type="Pfam" id="PF13639">
    <property type="entry name" value="zf-RING_2"/>
    <property type="match status" value="1"/>
</dbReference>
<dbReference type="InterPro" id="IPR013083">
    <property type="entry name" value="Znf_RING/FYVE/PHD"/>
</dbReference>
<evidence type="ECO:0000256" key="8">
    <source>
        <dbReference type="PROSITE-ProRule" id="PRU00175"/>
    </source>
</evidence>
<dbReference type="eggNOG" id="KOG0800">
    <property type="taxonomic scope" value="Eukaryota"/>
</dbReference>
<dbReference type="PROSITE" id="PS50089">
    <property type="entry name" value="ZF_RING_2"/>
    <property type="match status" value="1"/>
</dbReference>
<dbReference type="GO" id="GO:0008270">
    <property type="term" value="F:zinc ion binding"/>
    <property type="evidence" value="ECO:0007669"/>
    <property type="project" value="UniProtKB-KW"/>
</dbReference>
<dbReference type="SUPFAM" id="SSF57850">
    <property type="entry name" value="RING/U-box"/>
    <property type="match status" value="1"/>
</dbReference>
<dbReference type="OMA" id="WDDTSKH"/>
<dbReference type="Gene3D" id="3.30.40.10">
    <property type="entry name" value="Zinc/RING finger domain, C3HC4 (zinc finger)"/>
    <property type="match status" value="1"/>
</dbReference>
<keyword evidence="4" id="KW-0479">Metal-binding</keyword>